<feature type="repeat" description="TPR" evidence="3">
    <location>
        <begin position="503"/>
        <end position="536"/>
    </location>
</feature>
<dbReference type="Pfam" id="PF00069">
    <property type="entry name" value="Pkinase"/>
    <property type="match status" value="1"/>
</dbReference>
<dbReference type="Pfam" id="PF13432">
    <property type="entry name" value="TPR_16"/>
    <property type="match status" value="2"/>
</dbReference>
<dbReference type="SMART" id="SM00028">
    <property type="entry name" value="TPR"/>
    <property type="match status" value="10"/>
</dbReference>
<feature type="repeat" description="TPR" evidence="3">
    <location>
        <begin position="537"/>
        <end position="570"/>
    </location>
</feature>
<dbReference type="GO" id="GO:0004672">
    <property type="term" value="F:protein kinase activity"/>
    <property type="evidence" value="ECO:0007669"/>
    <property type="project" value="InterPro"/>
</dbReference>
<evidence type="ECO:0000256" key="6">
    <source>
        <dbReference type="SAM" id="Phobius"/>
    </source>
</evidence>
<dbReference type="Pfam" id="PF00515">
    <property type="entry name" value="TPR_1"/>
    <property type="match status" value="2"/>
</dbReference>
<dbReference type="PROSITE" id="PS50005">
    <property type="entry name" value="TPR"/>
    <property type="match status" value="10"/>
</dbReference>
<dbReference type="PROSITE" id="PS50293">
    <property type="entry name" value="TPR_REGION"/>
    <property type="match status" value="7"/>
</dbReference>
<keyword evidence="4" id="KW-0067">ATP-binding</keyword>
<evidence type="ECO:0000313" key="8">
    <source>
        <dbReference type="EMBL" id="NER31900.1"/>
    </source>
</evidence>
<dbReference type="Pfam" id="PF13181">
    <property type="entry name" value="TPR_8"/>
    <property type="match status" value="1"/>
</dbReference>
<feature type="domain" description="Protein kinase" evidence="7">
    <location>
        <begin position="13"/>
        <end position="282"/>
    </location>
</feature>
<keyword evidence="1" id="KW-0677">Repeat</keyword>
<feature type="repeat" description="TPR" evidence="3">
    <location>
        <begin position="571"/>
        <end position="604"/>
    </location>
</feature>
<dbReference type="GO" id="GO:0005524">
    <property type="term" value="F:ATP binding"/>
    <property type="evidence" value="ECO:0007669"/>
    <property type="project" value="UniProtKB-UniRule"/>
</dbReference>
<evidence type="ECO:0000256" key="4">
    <source>
        <dbReference type="PROSITE-ProRule" id="PRU10141"/>
    </source>
</evidence>
<evidence type="ECO:0000256" key="1">
    <source>
        <dbReference type="ARBA" id="ARBA00022737"/>
    </source>
</evidence>
<evidence type="ECO:0000256" key="5">
    <source>
        <dbReference type="SAM" id="MobiDB-lite"/>
    </source>
</evidence>
<dbReference type="PROSITE" id="PS00107">
    <property type="entry name" value="PROTEIN_KINASE_ATP"/>
    <property type="match status" value="1"/>
</dbReference>
<keyword evidence="2 3" id="KW-0802">TPR repeat</keyword>
<feature type="repeat" description="TPR" evidence="3">
    <location>
        <begin position="333"/>
        <end position="366"/>
    </location>
</feature>
<dbReference type="PANTHER" id="PTHR44943">
    <property type="entry name" value="CELLULOSE SYNTHASE OPERON PROTEIN C"/>
    <property type="match status" value="1"/>
</dbReference>
<dbReference type="SUPFAM" id="SSF48452">
    <property type="entry name" value="TPR-like"/>
    <property type="match status" value="2"/>
</dbReference>
<dbReference type="Gene3D" id="1.25.40.10">
    <property type="entry name" value="Tetratricopeptide repeat domain"/>
    <property type="match status" value="5"/>
</dbReference>
<dbReference type="Gene3D" id="1.10.510.10">
    <property type="entry name" value="Transferase(Phosphotransferase) domain 1"/>
    <property type="match status" value="1"/>
</dbReference>
<dbReference type="InterPro" id="IPR011009">
    <property type="entry name" value="Kinase-like_dom_sf"/>
</dbReference>
<keyword evidence="6" id="KW-0472">Membrane</keyword>
<dbReference type="PANTHER" id="PTHR44943:SF8">
    <property type="entry name" value="TPR REPEAT-CONTAINING PROTEIN MJ0263"/>
    <property type="match status" value="1"/>
</dbReference>
<evidence type="ECO:0000259" key="7">
    <source>
        <dbReference type="PROSITE" id="PS50011"/>
    </source>
</evidence>
<dbReference type="InterPro" id="IPR019734">
    <property type="entry name" value="TPR_rpt"/>
</dbReference>
<dbReference type="AlphaFoldDB" id="A0A6B3NJG5"/>
<gene>
    <name evidence="8" type="ORF">F6J89_30920</name>
</gene>
<evidence type="ECO:0000256" key="3">
    <source>
        <dbReference type="PROSITE-ProRule" id="PRU00339"/>
    </source>
</evidence>
<dbReference type="CDD" id="cd14014">
    <property type="entry name" value="STKc_PknB_like"/>
    <property type="match status" value="1"/>
</dbReference>
<dbReference type="InterPro" id="IPR051685">
    <property type="entry name" value="Ycf3/AcsC/BcsC/TPR_MFPF"/>
</dbReference>
<feature type="repeat" description="TPR" evidence="3">
    <location>
        <begin position="469"/>
        <end position="502"/>
    </location>
</feature>
<feature type="binding site" evidence="4">
    <location>
        <position position="44"/>
    </location>
    <ligand>
        <name>ATP</name>
        <dbReference type="ChEBI" id="CHEBI:30616"/>
    </ligand>
</feature>
<feature type="repeat" description="TPR" evidence="3">
    <location>
        <begin position="435"/>
        <end position="468"/>
    </location>
</feature>
<feature type="repeat" description="TPR" evidence="3">
    <location>
        <begin position="401"/>
        <end position="434"/>
    </location>
</feature>
<feature type="transmembrane region" description="Helical" evidence="6">
    <location>
        <begin position="307"/>
        <end position="328"/>
    </location>
</feature>
<reference evidence="8" key="1">
    <citation type="submission" date="2019-11" db="EMBL/GenBank/DDBJ databases">
        <title>Genomic insights into an expanded diversity of filamentous marine cyanobacteria reveals the extraordinary biosynthetic potential of Moorea and Okeania.</title>
        <authorList>
            <person name="Ferreira Leao T."/>
            <person name="Wang M."/>
            <person name="Moss N."/>
            <person name="Da Silva R."/>
            <person name="Sanders J."/>
            <person name="Nurk S."/>
            <person name="Gurevich A."/>
            <person name="Humphrey G."/>
            <person name="Reher R."/>
            <person name="Zhu Q."/>
            <person name="Belda-Ferre P."/>
            <person name="Glukhov E."/>
            <person name="Rex R."/>
            <person name="Dorrestein P.C."/>
            <person name="Knight R."/>
            <person name="Pevzner P."/>
            <person name="Gerwick W.H."/>
            <person name="Gerwick L."/>
        </authorList>
    </citation>
    <scope>NUCLEOTIDE SEQUENCE</scope>
    <source>
        <strain evidence="8">SIO1C4</strain>
    </source>
</reference>
<dbReference type="InterPro" id="IPR011990">
    <property type="entry name" value="TPR-like_helical_dom_sf"/>
</dbReference>
<keyword evidence="4" id="KW-0547">Nucleotide-binding</keyword>
<feature type="repeat" description="TPR" evidence="3">
    <location>
        <begin position="639"/>
        <end position="672"/>
    </location>
</feature>
<dbReference type="Pfam" id="PF13414">
    <property type="entry name" value="TPR_11"/>
    <property type="match status" value="1"/>
</dbReference>
<dbReference type="InterPro" id="IPR000719">
    <property type="entry name" value="Prot_kinase_dom"/>
</dbReference>
<keyword evidence="6" id="KW-0812">Transmembrane</keyword>
<proteinExistence type="predicted"/>
<dbReference type="InterPro" id="IPR017441">
    <property type="entry name" value="Protein_kinase_ATP_BS"/>
</dbReference>
<name>A0A6B3NJG5_9CYAN</name>
<feature type="repeat" description="TPR" evidence="3">
    <location>
        <begin position="605"/>
        <end position="638"/>
    </location>
</feature>
<organism evidence="8">
    <name type="scientific">Symploca sp. SIO1C4</name>
    <dbReference type="NCBI Taxonomy" id="2607765"/>
    <lineage>
        <taxon>Bacteria</taxon>
        <taxon>Bacillati</taxon>
        <taxon>Cyanobacteriota</taxon>
        <taxon>Cyanophyceae</taxon>
        <taxon>Coleofasciculales</taxon>
        <taxon>Coleofasciculaceae</taxon>
        <taxon>Symploca</taxon>
    </lineage>
</organism>
<dbReference type="PROSITE" id="PS50011">
    <property type="entry name" value="PROTEIN_KINASE_DOM"/>
    <property type="match status" value="1"/>
</dbReference>
<sequence length="722" mass="82275">MNLDLGDLVGGRYKIIAQLGEGGFGQTFVAEDQHLPGKEHCVVKQLKLQSTDPITLQTARRMFETEAKILHKLGHHPRIPQLFAYFEENQEFYLVQELIAGDDLSKELTPGKQLSEHQVIALLQEILEILEFVHQQKVIHRDLNPRNLIRRKQDGKLILIDFGAVKQVSTQIIKQGQTKLTVAIGTPGYLPSEQANGNPKLSSDIYAVGMLGISALTGLYPSELPSNPETGEFSWHQQAQVSPDLARVLDKMVCYDFRERYQTASVALQAIKDLGNTTSATLTLPSVSYSQPSLSKPIISIPQLHNIFISIIVLGLGAAAVMGVVTFLKATNATDLYNRGETLLELRRYEDALEAYNQAVEIRPEYAQAWKGIGNTLFGLQRYEDALEAYDQAIELLPDYLEAWKDRGKALEQLQRYQQALDAFDSAIRIAPADLEAWNERGNLQIKLKQYSAAIASFDEALELRPEYPRAWYGRGWALHNMGLYQEAVESYDQVLEYKPDSAHSWYQRGNALINMNKYEQAVESYQKAVQFQPNFYQAWYSLGISLNALRRYEEAVASFERVFKSKPEHYEAWNSKGWALHNLGQYEEAVVSFDQAVKLRPNSQQAWYNRGNALYRLARYQAAFESYQTALKHDPKHYQSWYSQGNALVNLQRYQEAINSYEQAIRYKPNYQQAQKALQNARISLEEVKEKSQPEPELEPEPEKRGLPGLPGLRLNFNRSR</sequence>
<evidence type="ECO:0000256" key="2">
    <source>
        <dbReference type="ARBA" id="ARBA00022803"/>
    </source>
</evidence>
<dbReference type="InterPro" id="IPR013105">
    <property type="entry name" value="TPR_2"/>
</dbReference>
<dbReference type="EMBL" id="JAAHFQ010000979">
    <property type="protein sequence ID" value="NER31900.1"/>
    <property type="molecule type" value="Genomic_DNA"/>
</dbReference>
<dbReference type="Pfam" id="PF07719">
    <property type="entry name" value="TPR_2"/>
    <property type="match status" value="1"/>
</dbReference>
<accession>A0A6B3NJG5</accession>
<feature type="region of interest" description="Disordered" evidence="5">
    <location>
        <begin position="688"/>
        <end position="722"/>
    </location>
</feature>
<keyword evidence="6" id="KW-1133">Transmembrane helix</keyword>
<protein>
    <submittedName>
        <fullName evidence="8">Tetratricopeptide repeat protein</fullName>
    </submittedName>
</protein>
<dbReference type="SUPFAM" id="SSF56112">
    <property type="entry name" value="Protein kinase-like (PK-like)"/>
    <property type="match status" value="1"/>
</dbReference>
<comment type="caution">
    <text evidence="8">The sequence shown here is derived from an EMBL/GenBank/DDBJ whole genome shotgun (WGS) entry which is preliminary data.</text>
</comment>
<feature type="repeat" description="TPR" evidence="3">
    <location>
        <begin position="367"/>
        <end position="400"/>
    </location>
</feature>